<evidence type="ECO:0000256" key="4">
    <source>
        <dbReference type="ARBA" id="ARBA00022989"/>
    </source>
</evidence>
<keyword evidence="4 7" id="KW-1133">Transmembrane helix</keyword>
<keyword evidence="5 7" id="KW-0472">Membrane</keyword>
<keyword evidence="11" id="KW-1185">Reference proteome</keyword>
<evidence type="ECO:0000256" key="5">
    <source>
        <dbReference type="ARBA" id="ARBA00023136"/>
    </source>
</evidence>
<dbReference type="CDD" id="cd10328">
    <property type="entry name" value="SLC5sbd_YidK"/>
    <property type="match status" value="1"/>
</dbReference>
<dbReference type="PROSITE" id="PS50283">
    <property type="entry name" value="NA_SOLUT_SYMP_3"/>
    <property type="match status" value="1"/>
</dbReference>
<evidence type="ECO:0000256" key="1">
    <source>
        <dbReference type="ARBA" id="ARBA00004141"/>
    </source>
</evidence>
<dbReference type="GO" id="GO:0005886">
    <property type="term" value="C:plasma membrane"/>
    <property type="evidence" value="ECO:0007669"/>
    <property type="project" value="TreeGrafter"/>
</dbReference>
<dbReference type="EMBL" id="FNUE01000002">
    <property type="protein sequence ID" value="SEE60550.1"/>
    <property type="molecule type" value="Genomic_DNA"/>
</dbReference>
<evidence type="ECO:0000256" key="2">
    <source>
        <dbReference type="ARBA" id="ARBA00006434"/>
    </source>
</evidence>
<evidence type="ECO:0000313" key="10">
    <source>
        <dbReference type="Proteomes" id="UP000037716"/>
    </source>
</evidence>
<evidence type="ECO:0000256" key="7">
    <source>
        <dbReference type="SAM" id="Phobius"/>
    </source>
</evidence>
<dbReference type="OrthoDB" id="9814523at2"/>
<feature type="transmembrane region" description="Helical" evidence="7">
    <location>
        <begin position="433"/>
        <end position="453"/>
    </location>
</feature>
<dbReference type="EMBL" id="LGBR01000001">
    <property type="protein sequence ID" value="KOY50545.1"/>
    <property type="molecule type" value="Genomic_DNA"/>
</dbReference>
<feature type="transmembrane region" description="Helical" evidence="7">
    <location>
        <begin position="33"/>
        <end position="51"/>
    </location>
</feature>
<comment type="caution">
    <text evidence="8">The sequence shown here is derived from an EMBL/GenBank/DDBJ whole genome shotgun (WGS) entry which is preliminary data.</text>
</comment>
<evidence type="ECO:0000313" key="8">
    <source>
        <dbReference type="EMBL" id="KOY50545.1"/>
    </source>
</evidence>
<comment type="subcellular location">
    <subcellularLocation>
        <location evidence="1">Membrane</location>
        <topology evidence="1">Multi-pass membrane protein</topology>
    </subcellularLocation>
</comment>
<feature type="transmembrane region" description="Helical" evidence="7">
    <location>
        <begin position="6"/>
        <end position="21"/>
    </location>
</feature>
<gene>
    <name evidence="8" type="ORF">I602_105</name>
    <name evidence="9" type="ORF">SAMN05444353_2671</name>
</gene>
<dbReference type="Gene3D" id="1.20.1730.10">
    <property type="entry name" value="Sodium/glucose cotransporter"/>
    <property type="match status" value="1"/>
</dbReference>
<feature type="transmembrane region" description="Helical" evidence="7">
    <location>
        <begin position="326"/>
        <end position="359"/>
    </location>
</feature>
<keyword evidence="3 7" id="KW-0812">Transmembrane</keyword>
<feature type="transmembrane region" description="Helical" evidence="7">
    <location>
        <begin position="279"/>
        <end position="306"/>
    </location>
</feature>
<dbReference type="Proteomes" id="UP000183071">
    <property type="component" value="Unassembled WGS sequence"/>
</dbReference>
<dbReference type="GO" id="GO:0005412">
    <property type="term" value="F:D-glucose:sodium symporter activity"/>
    <property type="evidence" value="ECO:0007669"/>
    <property type="project" value="TreeGrafter"/>
</dbReference>
<dbReference type="InterPro" id="IPR001734">
    <property type="entry name" value="Na/solute_symporter"/>
</dbReference>
<dbReference type="PATRIC" id="fig|1300348.6.peg.107"/>
<feature type="transmembrane region" description="Helical" evidence="7">
    <location>
        <begin position="190"/>
        <end position="210"/>
    </location>
</feature>
<protein>
    <submittedName>
        <fullName evidence="8">Putative sodium/myo-inositol symporter</fullName>
    </submittedName>
    <submittedName>
        <fullName evidence="9">Solute:Na+ symporter, SSS family</fullName>
    </submittedName>
</protein>
<evidence type="ECO:0000256" key="3">
    <source>
        <dbReference type="ARBA" id="ARBA00022692"/>
    </source>
</evidence>
<dbReference type="Pfam" id="PF00474">
    <property type="entry name" value="SSF"/>
    <property type="match status" value="1"/>
</dbReference>
<dbReference type="RefSeq" id="WP_053972830.1">
    <property type="nucleotide sequence ID" value="NZ_FNUE01000002.1"/>
</dbReference>
<feature type="transmembrane region" description="Helical" evidence="7">
    <location>
        <begin position="118"/>
        <end position="139"/>
    </location>
</feature>
<feature type="transmembrane region" description="Helical" evidence="7">
    <location>
        <begin position="71"/>
        <end position="92"/>
    </location>
</feature>
<feature type="transmembrane region" description="Helical" evidence="7">
    <location>
        <begin position="159"/>
        <end position="178"/>
    </location>
</feature>
<dbReference type="NCBIfam" id="TIGR00813">
    <property type="entry name" value="sss"/>
    <property type="match status" value="1"/>
</dbReference>
<dbReference type="STRING" id="1300348.I602_105"/>
<name>A0A0M9CEY4_9FLAO</name>
<dbReference type="AlphaFoldDB" id="A0A0M9CEY4"/>
<feature type="transmembrane region" description="Helical" evidence="7">
    <location>
        <begin position="486"/>
        <end position="506"/>
    </location>
</feature>
<proteinExistence type="inferred from homology"/>
<dbReference type="InterPro" id="IPR038377">
    <property type="entry name" value="Na/Glc_symporter_sf"/>
</dbReference>
<evidence type="ECO:0000256" key="6">
    <source>
        <dbReference type="RuleBase" id="RU362091"/>
    </source>
</evidence>
<evidence type="ECO:0000313" key="11">
    <source>
        <dbReference type="Proteomes" id="UP000183071"/>
    </source>
</evidence>
<sequence length="549" mass="59471">MLSIITFIGFTALVAFIAWYATRKTDETTADGYYLAGRSLGAITIAGSLLLTNLSAEQIVGLNGAAFKEGLMVMAWETLAAIAIIFAAIFLLPKYMKSGITTIPEFIETRFDKQTKGLLSLLFLIAYAIVLLPTILYSGSIAFSTMFDLPTVFGISEWSVIWICVWSIGIIGIIYAIYGGLKAVAVSDLINAIGLLVGGLLIPIFGLLLIGDGSIVDGLETLWNTNPEKFNMEGAVDSSIPFGTLFTGMMLAQIYYWGTNQSILQRVFAAKSLKEGQKGMMLAALIKFIIPIIVVVPGIIAFHVFGNELGNPDQAYPALVKKVLPTAFVGFFAAVLFGAVLSSFNSLLNSSATLFGFDLYKMYFKKDATEQETVKAGKRFGLLVAAISMTIAPFIIYAPDGLFSYIQQSLGSLSVPILAVVVVGVFSKKVPAIGAKIVLTLGVGLYLVSLLILEPLFRNAAIEEAMAQNITDAAQLSIIKAEAYPHYLHVMGILFVFNVLVMFITSKIKPKKDAYIPKVTDSLDVTPWRYTIVFGIIIAILVLGTYIIF</sequence>
<dbReference type="NCBIfam" id="NF007790">
    <property type="entry name" value="PRK10484.1"/>
    <property type="match status" value="1"/>
</dbReference>
<feature type="transmembrane region" description="Helical" evidence="7">
    <location>
        <begin position="240"/>
        <end position="258"/>
    </location>
</feature>
<reference evidence="9 11" key="2">
    <citation type="submission" date="2016-10" db="EMBL/GenBank/DDBJ databases">
        <authorList>
            <person name="Varghese N."/>
            <person name="Submissions S."/>
        </authorList>
    </citation>
    <scope>NUCLEOTIDE SEQUENCE [LARGE SCALE GENOMIC DNA]</scope>
    <source>
        <strain evidence="9 11">DSW-5</strain>
    </source>
</reference>
<dbReference type="PANTHER" id="PTHR11819">
    <property type="entry name" value="SOLUTE CARRIER FAMILY 5"/>
    <property type="match status" value="1"/>
</dbReference>
<feature type="transmembrane region" description="Helical" evidence="7">
    <location>
        <begin position="527"/>
        <end position="548"/>
    </location>
</feature>
<feature type="transmembrane region" description="Helical" evidence="7">
    <location>
        <begin position="380"/>
        <end position="399"/>
    </location>
</feature>
<reference evidence="8 10" key="1">
    <citation type="submission" date="2015-07" db="EMBL/GenBank/DDBJ databases">
        <title>Genome of Polaribacter dokdonenesis DSW-5, isolated from seawater off Dokdo in Korea.</title>
        <authorList>
            <person name="Yoon K."/>
            <person name="Song J.Y."/>
            <person name="Kim J.F."/>
        </authorList>
    </citation>
    <scope>NUCLEOTIDE SEQUENCE [LARGE SCALE GENOMIC DNA]</scope>
    <source>
        <strain evidence="8 10">DSW-5</strain>
    </source>
</reference>
<dbReference type="PANTHER" id="PTHR11819:SF195">
    <property type="entry name" value="SODIUM_GLUCOSE COTRANSPORTER 4"/>
    <property type="match status" value="1"/>
</dbReference>
<feature type="transmembrane region" description="Helical" evidence="7">
    <location>
        <begin position="405"/>
        <end position="426"/>
    </location>
</feature>
<organism evidence="8 10">
    <name type="scientific">Polaribacter dokdonensis DSW-5</name>
    <dbReference type="NCBI Taxonomy" id="1300348"/>
    <lineage>
        <taxon>Bacteria</taxon>
        <taxon>Pseudomonadati</taxon>
        <taxon>Bacteroidota</taxon>
        <taxon>Flavobacteriia</taxon>
        <taxon>Flavobacteriales</taxon>
        <taxon>Flavobacteriaceae</taxon>
    </lineage>
</organism>
<comment type="similarity">
    <text evidence="2 6">Belongs to the sodium:solute symporter (SSF) (TC 2.A.21) family.</text>
</comment>
<dbReference type="Proteomes" id="UP000037716">
    <property type="component" value="Unassembled WGS sequence"/>
</dbReference>
<accession>A0A0M9CEY4</accession>
<evidence type="ECO:0000313" key="9">
    <source>
        <dbReference type="EMBL" id="SEE60550.1"/>
    </source>
</evidence>